<dbReference type="EMBL" id="MHSR01000011">
    <property type="protein sequence ID" value="OHA46890.1"/>
    <property type="molecule type" value="Genomic_DNA"/>
</dbReference>
<reference evidence="1 2" key="1">
    <citation type="journal article" date="2016" name="Nat. Commun.">
        <title>Thousands of microbial genomes shed light on interconnected biogeochemical processes in an aquifer system.</title>
        <authorList>
            <person name="Anantharaman K."/>
            <person name="Brown C.T."/>
            <person name="Hug L.A."/>
            <person name="Sharon I."/>
            <person name="Castelle C.J."/>
            <person name="Probst A.J."/>
            <person name="Thomas B.C."/>
            <person name="Singh A."/>
            <person name="Wilkins M.J."/>
            <person name="Karaoz U."/>
            <person name="Brodie E.L."/>
            <person name="Williams K.H."/>
            <person name="Hubbard S.S."/>
            <person name="Banfield J.F."/>
        </authorList>
    </citation>
    <scope>NUCLEOTIDE SEQUENCE [LARGE SCALE GENOMIC DNA]</scope>
</reference>
<evidence type="ECO:0000313" key="1">
    <source>
        <dbReference type="EMBL" id="OHA46890.1"/>
    </source>
</evidence>
<evidence type="ECO:0000313" key="2">
    <source>
        <dbReference type="Proteomes" id="UP000178869"/>
    </source>
</evidence>
<gene>
    <name evidence="1" type="ORF">A2828_03130</name>
</gene>
<accession>A0A1G2PEW4</accession>
<protein>
    <submittedName>
        <fullName evidence="1">Uncharacterized protein</fullName>
    </submittedName>
</protein>
<comment type="caution">
    <text evidence="1">The sequence shown here is derived from an EMBL/GenBank/DDBJ whole genome shotgun (WGS) entry which is preliminary data.</text>
</comment>
<name>A0A1G2PEW4_9BACT</name>
<organism evidence="1 2">
    <name type="scientific">Candidatus Terrybacteria bacterium RIFCSPHIGHO2_01_FULL_43_35</name>
    <dbReference type="NCBI Taxonomy" id="1802361"/>
    <lineage>
        <taxon>Bacteria</taxon>
        <taxon>Candidatus Terryibacteriota</taxon>
    </lineage>
</organism>
<dbReference type="Proteomes" id="UP000178869">
    <property type="component" value="Unassembled WGS sequence"/>
</dbReference>
<dbReference type="AlphaFoldDB" id="A0A1G2PEW4"/>
<proteinExistence type="predicted"/>
<sequence length="75" mass="8779">MGFYILSLERMKNRSASEQTNEFKKQYFAEFGEEISDEKAMALGTKLLTLFQHIYRPVKKDWLAVVSDDQNSNKI</sequence>